<proteinExistence type="predicted"/>
<evidence type="ECO:0000259" key="1">
    <source>
        <dbReference type="SMART" id="SM00642"/>
    </source>
</evidence>
<dbReference type="Gene3D" id="2.60.40.1180">
    <property type="entry name" value="Golgi alpha-mannosidase II"/>
    <property type="match status" value="1"/>
</dbReference>
<dbReference type="CDD" id="cd11339">
    <property type="entry name" value="AmyAc_bac_CMD_like_2"/>
    <property type="match status" value="1"/>
</dbReference>
<gene>
    <name evidence="2" type="ORF">FNH13_05270</name>
</gene>
<dbReference type="InterPro" id="IPR013780">
    <property type="entry name" value="Glyco_hydro_b"/>
</dbReference>
<accession>A0A516G8N0</accession>
<dbReference type="KEGG" id="orz:FNH13_05270"/>
<dbReference type="Gene3D" id="3.20.20.80">
    <property type="entry name" value="Glycosidases"/>
    <property type="match status" value="1"/>
</dbReference>
<dbReference type="RefSeq" id="WP_143782507.1">
    <property type="nucleotide sequence ID" value="NZ_CP041616.1"/>
</dbReference>
<dbReference type="Pfam" id="PF00128">
    <property type="entry name" value="Alpha-amylase"/>
    <property type="match status" value="1"/>
</dbReference>
<keyword evidence="3" id="KW-1185">Reference proteome</keyword>
<dbReference type="GO" id="GO:0005975">
    <property type="term" value="P:carbohydrate metabolic process"/>
    <property type="evidence" value="ECO:0007669"/>
    <property type="project" value="InterPro"/>
</dbReference>
<sequence length="698" mass="74751">MNRRTTLVAVGALAAVVAAGVVVPRLLDEDAEPGAEDTGTSTSAPPDEAVPEQLEALALDGLRGPLTGEQFYFVLPDRFANGDPTNDTAGVDGDRLEHGFDPTDSGFYHGGDLAGLSEQLDYLQGLGTTAIWLTPVMTNQWVQGPQGQESAAYHGYWITDFTTVDPHLGTQEDLATLVEEAHARDMKVFLDIITNHTADVIDYEEGEYGYRPLTQEPYTPVVAEGDEDLKVPDWLNDPARYHNRGNSTFEGESSLYGDFFGLDDLATGQPEVVEGMIDIYTDWIDTGVDGFRIDTVKHVDLEFWQAFGPAMLEHAVAGGNDDFFMFGEVYDADPLAMSQYSTTGRLPATLDFGFQAGAAAYTGGGSARDLATLFAGDDYYTDADSNAYALPTFLGNHDMGRFAQFMGPADLRHGDLAERVAFGHTLMFLTRGQPVVYYGDEQGFIGRRGDKDARQDMFATQVEQFAQEDLVSGGPGSRDRYDTDAPLYRHIAELSALREEHPALADGAQVTRYAADGPGIFAVSRLLPEEGIEYVVAVNNDVEPATASFSTYAPGTEFEPVYGTQQAITSDDASTVSVQVPALSAVVYRSATSVAEPVIGLEVQVSGGGLAGRAPITAEVGVPDAESMPFVQVTFAARPAGGEGEWQVLGTDDHPPYRVFPDVATLPVGQIDIVAVAKPLAGQIAVGTATAVVAEQAQ</sequence>
<protein>
    <recommendedName>
        <fullName evidence="1">Glycosyl hydrolase family 13 catalytic domain-containing protein</fullName>
    </recommendedName>
</protein>
<dbReference type="InterPro" id="IPR017853">
    <property type="entry name" value="GH"/>
</dbReference>
<dbReference type="OrthoDB" id="9805159at2"/>
<dbReference type="InterPro" id="IPR006047">
    <property type="entry name" value="GH13_cat_dom"/>
</dbReference>
<dbReference type="SMART" id="SM00642">
    <property type="entry name" value="Aamy"/>
    <property type="match status" value="1"/>
</dbReference>
<dbReference type="Proteomes" id="UP000315395">
    <property type="component" value="Chromosome"/>
</dbReference>
<dbReference type="SUPFAM" id="SSF51445">
    <property type="entry name" value="(Trans)glycosidases"/>
    <property type="match status" value="1"/>
</dbReference>
<feature type="domain" description="Glycosyl hydrolase family 13 catalytic" evidence="1">
    <location>
        <begin position="73"/>
        <end position="498"/>
    </location>
</feature>
<dbReference type="EMBL" id="CP041616">
    <property type="protein sequence ID" value="QDO87832.1"/>
    <property type="molecule type" value="Genomic_DNA"/>
</dbReference>
<dbReference type="PANTHER" id="PTHR10357:SF209">
    <property type="entry name" value="PERIPLASMIC ALPHA-AMYLASE"/>
    <property type="match status" value="1"/>
</dbReference>
<dbReference type="AlphaFoldDB" id="A0A516G8N0"/>
<dbReference type="PANTHER" id="PTHR10357">
    <property type="entry name" value="ALPHA-AMYLASE FAMILY MEMBER"/>
    <property type="match status" value="1"/>
</dbReference>
<evidence type="ECO:0000313" key="3">
    <source>
        <dbReference type="Proteomes" id="UP000315395"/>
    </source>
</evidence>
<name>A0A516G8N0_9MICO</name>
<evidence type="ECO:0000313" key="2">
    <source>
        <dbReference type="EMBL" id="QDO87832.1"/>
    </source>
</evidence>
<reference evidence="2 3" key="1">
    <citation type="submission" date="2019-07" db="EMBL/GenBank/DDBJ databases">
        <title>complete genome sequencing of Ornithinimicrobium sp. H23M54.</title>
        <authorList>
            <person name="Bae J.-W."/>
            <person name="Lee S.-Y."/>
        </authorList>
    </citation>
    <scope>NUCLEOTIDE SEQUENCE [LARGE SCALE GENOMIC DNA]</scope>
    <source>
        <strain evidence="2 3">H23M54</strain>
    </source>
</reference>
<organism evidence="2 3">
    <name type="scientific">Ornithinimicrobium ciconiae</name>
    <dbReference type="NCBI Taxonomy" id="2594265"/>
    <lineage>
        <taxon>Bacteria</taxon>
        <taxon>Bacillati</taxon>
        <taxon>Actinomycetota</taxon>
        <taxon>Actinomycetes</taxon>
        <taxon>Micrococcales</taxon>
        <taxon>Ornithinimicrobiaceae</taxon>
        <taxon>Ornithinimicrobium</taxon>
    </lineage>
</organism>